<proteinExistence type="predicted"/>
<dbReference type="EMBL" id="JAIWYP010000001">
    <property type="protein sequence ID" value="KAH3880910.1"/>
    <property type="molecule type" value="Genomic_DNA"/>
</dbReference>
<evidence type="ECO:0000256" key="4">
    <source>
        <dbReference type="ARBA" id="ARBA00022679"/>
    </source>
</evidence>
<evidence type="ECO:0000256" key="2">
    <source>
        <dbReference type="ARBA" id="ARBA00012513"/>
    </source>
</evidence>
<dbReference type="InterPro" id="IPR050588">
    <property type="entry name" value="WNK_Ser-Thr_kinase"/>
</dbReference>
<protein>
    <recommendedName>
        <fullName evidence="2">non-specific serine/threonine protein kinase</fullName>
        <ecNumber evidence="2">2.7.11.1</ecNumber>
    </recommendedName>
</protein>
<feature type="domain" description="Protein kinase" evidence="11">
    <location>
        <begin position="1"/>
        <end position="227"/>
    </location>
</feature>
<feature type="region of interest" description="Disordered" evidence="10">
    <location>
        <begin position="1269"/>
        <end position="1325"/>
    </location>
</feature>
<evidence type="ECO:0000313" key="13">
    <source>
        <dbReference type="Proteomes" id="UP000828390"/>
    </source>
</evidence>
<feature type="compositionally biased region" description="Basic and acidic residues" evidence="10">
    <location>
        <begin position="1483"/>
        <end position="1507"/>
    </location>
</feature>
<feature type="compositionally biased region" description="Polar residues" evidence="10">
    <location>
        <begin position="1560"/>
        <end position="1574"/>
    </location>
</feature>
<feature type="compositionally biased region" description="Low complexity" evidence="10">
    <location>
        <begin position="391"/>
        <end position="469"/>
    </location>
</feature>
<feature type="compositionally biased region" description="Polar residues" evidence="10">
    <location>
        <begin position="1299"/>
        <end position="1325"/>
    </location>
</feature>
<dbReference type="InterPro" id="IPR000719">
    <property type="entry name" value="Prot_kinase_dom"/>
</dbReference>
<feature type="compositionally biased region" description="Polar residues" evidence="10">
    <location>
        <begin position="609"/>
        <end position="624"/>
    </location>
</feature>
<feature type="region of interest" description="Disordered" evidence="10">
    <location>
        <begin position="1046"/>
        <end position="1172"/>
    </location>
</feature>
<organism evidence="12 13">
    <name type="scientific">Dreissena polymorpha</name>
    <name type="common">Zebra mussel</name>
    <name type="synonym">Mytilus polymorpha</name>
    <dbReference type="NCBI Taxonomy" id="45954"/>
    <lineage>
        <taxon>Eukaryota</taxon>
        <taxon>Metazoa</taxon>
        <taxon>Spiralia</taxon>
        <taxon>Lophotrochozoa</taxon>
        <taxon>Mollusca</taxon>
        <taxon>Bivalvia</taxon>
        <taxon>Autobranchia</taxon>
        <taxon>Heteroconchia</taxon>
        <taxon>Euheterodonta</taxon>
        <taxon>Imparidentia</taxon>
        <taxon>Neoheterodontei</taxon>
        <taxon>Myida</taxon>
        <taxon>Dreissenoidea</taxon>
        <taxon>Dreissenidae</taxon>
        <taxon>Dreissena</taxon>
    </lineage>
</organism>
<evidence type="ECO:0000256" key="6">
    <source>
        <dbReference type="ARBA" id="ARBA00022777"/>
    </source>
</evidence>
<feature type="compositionally biased region" description="Basic and acidic residues" evidence="10">
    <location>
        <begin position="1438"/>
        <end position="1465"/>
    </location>
</feature>
<feature type="compositionally biased region" description="Low complexity" evidence="10">
    <location>
        <begin position="1152"/>
        <end position="1165"/>
    </location>
</feature>
<gene>
    <name evidence="12" type="ORF">DPMN_004832</name>
</gene>
<dbReference type="PROSITE" id="PS50011">
    <property type="entry name" value="PROTEIN_KINASE_DOM"/>
    <property type="match status" value="1"/>
</dbReference>
<feature type="compositionally biased region" description="Polar residues" evidence="10">
    <location>
        <begin position="335"/>
        <end position="352"/>
    </location>
</feature>
<feature type="compositionally biased region" description="Low complexity" evidence="10">
    <location>
        <begin position="353"/>
        <end position="365"/>
    </location>
</feature>
<evidence type="ECO:0000256" key="9">
    <source>
        <dbReference type="ARBA" id="ARBA00048679"/>
    </source>
</evidence>
<feature type="compositionally biased region" description="Basic and acidic residues" evidence="10">
    <location>
        <begin position="748"/>
        <end position="764"/>
    </location>
</feature>
<evidence type="ECO:0000256" key="10">
    <source>
        <dbReference type="SAM" id="MobiDB-lite"/>
    </source>
</evidence>
<sequence>DKKWNKSERQRFREEAEMLKELQHPNIVRFYDSFEQLNARGRKVIILVTELMTSGTLKTYIKRFKKVNNKVLKNWCRQILKGLLYLHTRTPPVIHRDLKCDNLFITGTTGSVKIGDLGLATLKNKSFAKSVIGTPEFMAPEMYEEHYDESVDVYAFGMCMLEMATSEYPYKECTNAAQIYKKVTSGVLPEAFAKVENAEIKEIIEGCIKNKKGQRFEVRELLQNDFFLEDTGLHVEQVGTDDDEQNDVIQLRLRVVDPKKRKDKHKENEAIQFDFDMGKDVPENVAAEMVKSGFLQEEDVKIVSKHIKDRVEKVKRDRAMKAEDRKDGEGAVPSSALSESQSTGGQSEWDTMSQASNSSIAQISNLQKSQSGQNIPASSQKFSQPNQQVSGQQFQGQQQQQFQGQQQIGQGQQQIGQGQQHLGQGQQQMGQGQQLMGQGQQHMGQGQQQMGQDQQQMGQGQQQIGQGQQFPVQASTGHAPLHTYIHTYSLQHQSAFPQPHMQQFSQQQQQLGHQQQQQQLLGQQQQQQQLLGHQQQQQQQQLAQQQQQQQQQLGYQQQQQQHQFSLSQHSMPQSGSQQSFTMGAHTMQPQMSYSQPAGQSMPQAGGQMQGQTIGTEENKVQAQPSADEPKTVPSETQQLTKPELPAVTGPKASGTGPTSEGQQPSGSMQIVSEPKSSPSKSRQKGMSRSASVQSRLHQKAAALGHLDISSAQQVGLSQSSIPGVVAPESAPPGSLVHMNSVSQLDDSQSNRESENESNRGEERRRKPRGKRRKTVDKSPTLTIMSFEGDEVECQLDLPNKNSVTFKFALEIDKPEEIADSLVSEDLLMEIQASCVILLLQKAISMVRDDPQAANGVTLAMVDTPTSSPTLPRREVRQTEGKDVATKKLQFEDSDMNTTDKAAADDLKIVKVRHSSGENKGKEPSRVVESKRRSFVVSRVLEPQILSDKIQEDVETEDTINSPALGKLPDTAKVTQLSPDPLHSNTVPNISTFMTQSQHVSDNEVAGMSDSERSTKSLQKGTVPVNIGDLHEKLVQLTGGTVPATASYSVESHSPVPTEDGVSTQVSSTTQHLPSHQATVDKQPHPTDSTTSIQSLPDKFPRQSLPAGQTGVPSHPQPISQTQPQVSHAVSGHPTGGLPIQGHQVQSSTTHVPMSSSIQPGPQQQSMHHHQQAPSIDNHANIHNQGMQSGMYAQGMGGMSFVPFMNPMYGFHHQHPGHMMQMFTDPMQYMGQMPYVMVNVQQQNQIAPMLVPANMILNTQMQYPGMQTYMPHQQQQQQLHQQQQESQMNDANALSPPGSPSQSRRLPATDTSSDVGSQSDPPASMRSNYSIASLEQELIKKLHGGNRKDIPLSATGLLSDEKPQWTQSTENLHEPTESLDLNETLKTVEEDDANGNKETPKASLQDVTKSPSVDKTVAEKLRFHVSKVDNDPLKSNNESQREKQKDDNENKSDVSRKVEESSEEKSASIPTKQTSKLGRFSVLKVKEEDKPLVQDSVKKDGLSKDSLLIDKAKDKDVGNKDTVKVNTSTASDAEAESVINASVSQQKGQDSDELCDEPRTDTNTLQVKPSDSESQQQELLKLSRDPDYEHIFIRQSKEREELQQRHQTEMEEFLKSKGYTISPSLLLSANAMGPPILSPLNLTSIPNPPPLPASFMSIQVPGDNYPIFSVSERGPSSKGGSTGSFNEELVKRWQLFAAKCNPQLVQGRSNDLRESQSATSVTDSLDTKCSSSIVDAVPPSNGVIENVAQSTGQSQMLSEAIMTNSQFLVAGNPICYYTIPPMPNLPTFTTLGTPFTRQPIESGTGGEAGLLSVSSNFATMVPVTKTVAAQDTVMATSTVKIVPSTKNT</sequence>
<feature type="compositionally biased region" description="Low complexity" evidence="10">
    <location>
        <begin position="560"/>
        <end position="570"/>
    </location>
</feature>
<keyword evidence="4" id="KW-0808">Transferase</keyword>
<feature type="compositionally biased region" description="Polar residues" evidence="10">
    <location>
        <begin position="655"/>
        <end position="695"/>
    </location>
</feature>
<feature type="region of interest" description="Disordered" evidence="10">
    <location>
        <begin position="1352"/>
        <end position="1507"/>
    </location>
</feature>
<dbReference type="Proteomes" id="UP000828390">
    <property type="component" value="Unassembled WGS sequence"/>
</dbReference>
<feature type="region of interest" description="Disordered" evidence="10">
    <location>
        <begin position="560"/>
        <end position="698"/>
    </location>
</feature>
<dbReference type="InterPro" id="IPR024678">
    <property type="entry name" value="Kinase_OSR1/WNK_CCT"/>
</dbReference>
<accession>A0A9D4MP77</accession>
<feature type="compositionally biased region" description="Low complexity" evidence="10">
    <location>
        <begin position="1271"/>
        <end position="1283"/>
    </location>
</feature>
<feature type="compositionally biased region" description="Polar residues" evidence="10">
    <location>
        <begin position="737"/>
        <end position="747"/>
    </location>
</feature>
<dbReference type="SUPFAM" id="SSF56112">
    <property type="entry name" value="Protein kinase-like (PK-like)"/>
    <property type="match status" value="1"/>
</dbReference>
<evidence type="ECO:0000313" key="12">
    <source>
        <dbReference type="EMBL" id="KAH3880910.1"/>
    </source>
</evidence>
<feature type="compositionally biased region" description="Polar residues" evidence="10">
    <location>
        <begin position="1116"/>
        <end position="1127"/>
    </location>
</feature>
<dbReference type="SMART" id="SM00220">
    <property type="entry name" value="S_TKc"/>
    <property type="match status" value="1"/>
</dbReference>
<reference evidence="12" key="2">
    <citation type="submission" date="2020-11" db="EMBL/GenBank/DDBJ databases">
        <authorList>
            <person name="McCartney M.A."/>
            <person name="Auch B."/>
            <person name="Kono T."/>
            <person name="Mallez S."/>
            <person name="Becker A."/>
            <person name="Gohl D.M."/>
            <person name="Silverstein K.A.T."/>
            <person name="Koren S."/>
            <person name="Bechman K.B."/>
            <person name="Herman A."/>
            <person name="Abrahante J.E."/>
            <person name="Garbe J."/>
        </authorList>
    </citation>
    <scope>NUCLEOTIDE SEQUENCE</scope>
    <source>
        <strain evidence="12">Duluth1</strain>
        <tissue evidence="12">Whole animal</tissue>
    </source>
</reference>
<evidence type="ECO:0000256" key="5">
    <source>
        <dbReference type="ARBA" id="ARBA00022741"/>
    </source>
</evidence>
<dbReference type="FunFam" id="1.10.510.10:FF:000006">
    <property type="entry name" value="Serine/threonine-protein kinase WNK1 isoform 2"/>
    <property type="match status" value="1"/>
</dbReference>
<keyword evidence="3" id="KW-0723">Serine/threonine-protein kinase</keyword>
<dbReference type="InterPro" id="IPR011009">
    <property type="entry name" value="Kinase-like_dom_sf"/>
</dbReference>
<evidence type="ECO:0000256" key="3">
    <source>
        <dbReference type="ARBA" id="ARBA00022527"/>
    </source>
</evidence>
<feature type="compositionally biased region" description="Polar residues" evidence="10">
    <location>
        <begin position="366"/>
        <end position="390"/>
    </location>
</feature>
<name>A0A9D4MP77_DREPO</name>
<comment type="cofactor">
    <cofactor evidence="1">
        <name>Mg(2+)</name>
        <dbReference type="ChEBI" id="CHEBI:18420"/>
    </cofactor>
</comment>
<dbReference type="PANTHER" id="PTHR13902">
    <property type="entry name" value="SERINE/THREONINE-PROTEIN KINASE WNK WITH NO LYSINE -RELATED"/>
    <property type="match status" value="1"/>
</dbReference>
<comment type="catalytic activity">
    <reaction evidence="9">
        <text>L-seryl-[protein] + ATP = O-phospho-L-seryl-[protein] + ADP + H(+)</text>
        <dbReference type="Rhea" id="RHEA:17989"/>
        <dbReference type="Rhea" id="RHEA-COMP:9863"/>
        <dbReference type="Rhea" id="RHEA-COMP:11604"/>
        <dbReference type="ChEBI" id="CHEBI:15378"/>
        <dbReference type="ChEBI" id="CHEBI:29999"/>
        <dbReference type="ChEBI" id="CHEBI:30616"/>
        <dbReference type="ChEBI" id="CHEBI:83421"/>
        <dbReference type="ChEBI" id="CHEBI:456216"/>
        <dbReference type="EC" id="2.7.11.1"/>
    </reaction>
</comment>
<keyword evidence="13" id="KW-1185">Reference proteome</keyword>
<dbReference type="GO" id="GO:0005524">
    <property type="term" value="F:ATP binding"/>
    <property type="evidence" value="ECO:0007669"/>
    <property type="project" value="UniProtKB-KW"/>
</dbReference>
<dbReference type="Gene3D" id="3.10.20.90">
    <property type="entry name" value="Phosphatidylinositol 3-kinase Catalytic Subunit, Chain A, domain 1"/>
    <property type="match status" value="2"/>
</dbReference>
<feature type="compositionally biased region" description="Polar residues" evidence="10">
    <location>
        <begin position="1142"/>
        <end position="1151"/>
    </location>
</feature>
<feature type="compositionally biased region" description="Polar residues" evidence="10">
    <location>
        <begin position="1060"/>
        <end position="1094"/>
    </location>
</feature>
<dbReference type="Gene3D" id="1.10.510.10">
    <property type="entry name" value="Transferase(Phosphotransferase) domain 1"/>
    <property type="match status" value="1"/>
</dbReference>
<feature type="non-terminal residue" evidence="12">
    <location>
        <position position="1"/>
    </location>
</feature>
<feature type="compositionally biased region" description="Basic and acidic residues" evidence="10">
    <location>
        <begin position="314"/>
        <end position="329"/>
    </location>
</feature>
<keyword evidence="6" id="KW-0418">Kinase</keyword>
<dbReference type="CDD" id="cd13983">
    <property type="entry name" value="STKc_WNK"/>
    <property type="match status" value="1"/>
</dbReference>
<feature type="compositionally biased region" description="Basic and acidic residues" evidence="10">
    <location>
        <begin position="871"/>
        <end position="882"/>
    </location>
</feature>
<feature type="compositionally biased region" description="Basic residues" evidence="10">
    <location>
        <begin position="765"/>
        <end position="774"/>
    </location>
</feature>
<feature type="region of interest" description="Disordered" evidence="10">
    <location>
        <begin position="1541"/>
        <end position="1574"/>
    </location>
</feature>
<feature type="region of interest" description="Disordered" evidence="10">
    <location>
        <begin position="1001"/>
        <end position="1021"/>
    </location>
</feature>
<evidence type="ECO:0000256" key="8">
    <source>
        <dbReference type="ARBA" id="ARBA00047899"/>
    </source>
</evidence>
<feature type="compositionally biased region" description="Polar residues" evidence="10">
    <location>
        <begin position="571"/>
        <end position="602"/>
    </location>
</feature>
<reference evidence="12" key="1">
    <citation type="journal article" date="2019" name="bioRxiv">
        <title>The Genome of the Zebra Mussel, Dreissena polymorpha: A Resource for Invasive Species Research.</title>
        <authorList>
            <person name="McCartney M.A."/>
            <person name="Auch B."/>
            <person name="Kono T."/>
            <person name="Mallez S."/>
            <person name="Zhang Y."/>
            <person name="Obille A."/>
            <person name="Becker A."/>
            <person name="Abrahante J.E."/>
            <person name="Garbe J."/>
            <person name="Badalamenti J.P."/>
            <person name="Herman A."/>
            <person name="Mangelson H."/>
            <person name="Liachko I."/>
            <person name="Sullivan S."/>
            <person name="Sone E.D."/>
            <person name="Koren S."/>
            <person name="Silverstein K.A.T."/>
            <person name="Beckman K.B."/>
            <person name="Gohl D.M."/>
        </authorList>
    </citation>
    <scope>NUCLEOTIDE SEQUENCE</scope>
    <source>
        <strain evidence="12">Duluth1</strain>
        <tissue evidence="12">Whole animal</tissue>
    </source>
</reference>
<feature type="region of interest" description="Disordered" evidence="10">
    <location>
        <begin position="722"/>
        <end position="778"/>
    </location>
</feature>
<feature type="compositionally biased region" description="Basic and acidic residues" evidence="10">
    <location>
        <begin position="1415"/>
        <end position="1431"/>
    </location>
</feature>
<evidence type="ECO:0000256" key="1">
    <source>
        <dbReference type="ARBA" id="ARBA00001946"/>
    </source>
</evidence>
<keyword evidence="5" id="KW-0547">Nucleotide-binding</keyword>
<dbReference type="PROSITE" id="PS00108">
    <property type="entry name" value="PROTEIN_KINASE_ST"/>
    <property type="match status" value="1"/>
</dbReference>
<dbReference type="Pfam" id="PF24889">
    <property type="entry name" value="CCTL2_WNK"/>
    <property type="match status" value="1"/>
</dbReference>
<feature type="region of interest" description="Disordered" evidence="10">
    <location>
        <begin position="863"/>
        <end position="882"/>
    </location>
</feature>
<comment type="catalytic activity">
    <reaction evidence="8">
        <text>L-threonyl-[protein] + ATP = O-phospho-L-threonyl-[protein] + ADP + H(+)</text>
        <dbReference type="Rhea" id="RHEA:46608"/>
        <dbReference type="Rhea" id="RHEA-COMP:11060"/>
        <dbReference type="Rhea" id="RHEA-COMP:11605"/>
        <dbReference type="ChEBI" id="CHEBI:15378"/>
        <dbReference type="ChEBI" id="CHEBI:30013"/>
        <dbReference type="ChEBI" id="CHEBI:30616"/>
        <dbReference type="ChEBI" id="CHEBI:61977"/>
        <dbReference type="ChEBI" id="CHEBI:456216"/>
        <dbReference type="EC" id="2.7.11.1"/>
    </reaction>
</comment>
<keyword evidence="7" id="KW-0067">ATP-binding</keyword>
<evidence type="ECO:0000259" key="11">
    <source>
        <dbReference type="PROSITE" id="PS50011"/>
    </source>
</evidence>
<dbReference type="GO" id="GO:0004674">
    <property type="term" value="F:protein serine/threonine kinase activity"/>
    <property type="evidence" value="ECO:0007669"/>
    <property type="project" value="UniProtKB-KW"/>
</dbReference>
<dbReference type="Pfam" id="PF00069">
    <property type="entry name" value="Pkinase"/>
    <property type="match status" value="1"/>
</dbReference>
<evidence type="ECO:0000256" key="7">
    <source>
        <dbReference type="ARBA" id="ARBA00022840"/>
    </source>
</evidence>
<dbReference type="InterPro" id="IPR056865">
    <property type="entry name" value="CCTL2_WNK"/>
</dbReference>
<dbReference type="InterPro" id="IPR008271">
    <property type="entry name" value="Ser/Thr_kinase_AS"/>
</dbReference>
<dbReference type="Pfam" id="PF12202">
    <property type="entry name" value="OSR1_C"/>
    <property type="match status" value="1"/>
</dbReference>
<dbReference type="EC" id="2.7.11.1" evidence="2"/>
<feature type="region of interest" description="Disordered" evidence="10">
    <location>
        <begin position="314"/>
        <end position="472"/>
    </location>
</feature>
<dbReference type="Gene3D" id="3.30.200.20">
    <property type="entry name" value="Phosphorylase Kinase, domain 1"/>
    <property type="match status" value="1"/>
</dbReference>
<comment type="caution">
    <text evidence="12">The sequence shown here is derived from an EMBL/GenBank/DDBJ whole genome shotgun (WGS) entry which is preliminary data.</text>
</comment>